<name>A0A6I4SXZ0_9SPHN</name>
<dbReference type="RefSeq" id="WP_159795891.1">
    <property type="nucleotide sequence ID" value="NZ_WTYM01000046.1"/>
</dbReference>
<dbReference type="PROSITE" id="PS51900">
    <property type="entry name" value="CB"/>
    <property type="match status" value="1"/>
</dbReference>
<evidence type="ECO:0000259" key="6">
    <source>
        <dbReference type="PROSITE" id="PS51900"/>
    </source>
</evidence>
<dbReference type="Gene3D" id="1.10.443.10">
    <property type="entry name" value="Intergrase catalytic core"/>
    <property type="match status" value="1"/>
</dbReference>
<comment type="caution">
    <text evidence="7">The sequence shown here is derived from an EMBL/GenBank/DDBJ whole genome shotgun (WGS) entry which is preliminary data.</text>
</comment>
<dbReference type="InterPro" id="IPR044068">
    <property type="entry name" value="CB"/>
</dbReference>
<evidence type="ECO:0000313" key="7">
    <source>
        <dbReference type="EMBL" id="MXO60298.1"/>
    </source>
</evidence>
<feature type="domain" description="Tyr recombinase" evidence="5">
    <location>
        <begin position="54"/>
        <end position="144"/>
    </location>
</feature>
<evidence type="ECO:0000256" key="1">
    <source>
        <dbReference type="ARBA" id="ARBA00022908"/>
    </source>
</evidence>
<sequence length="144" mass="16788">MQHYTRQRLDEGAKQASVNRELSTLSHLMSWAVEWKWIKDSERPNVVKDEELRKRIVILRSEHAEALYRGAVADQDADLWLFVAIGLNTAMRHSEIARILWQGIVTDRRRIHVPKAKAGQREQPITASLANILAEERKRRKDDK</sequence>
<dbReference type="InterPro" id="IPR011010">
    <property type="entry name" value="DNA_brk_join_enz"/>
</dbReference>
<dbReference type="GO" id="GO:0003677">
    <property type="term" value="F:DNA binding"/>
    <property type="evidence" value="ECO:0007669"/>
    <property type="project" value="UniProtKB-UniRule"/>
</dbReference>
<evidence type="ECO:0000259" key="5">
    <source>
        <dbReference type="PROSITE" id="PS51898"/>
    </source>
</evidence>
<dbReference type="AlphaFoldDB" id="A0A6I4SXZ0"/>
<dbReference type="PROSITE" id="PS51898">
    <property type="entry name" value="TYR_RECOMBINASE"/>
    <property type="match status" value="1"/>
</dbReference>
<organism evidence="7 8">
    <name type="scientific">Croceibacterium salegens</name>
    <dbReference type="NCBI Taxonomy" id="1737568"/>
    <lineage>
        <taxon>Bacteria</taxon>
        <taxon>Pseudomonadati</taxon>
        <taxon>Pseudomonadota</taxon>
        <taxon>Alphaproteobacteria</taxon>
        <taxon>Sphingomonadales</taxon>
        <taxon>Erythrobacteraceae</taxon>
        <taxon>Croceibacterium</taxon>
    </lineage>
</organism>
<evidence type="ECO:0008006" key="9">
    <source>
        <dbReference type="Google" id="ProtNLM"/>
    </source>
</evidence>
<feature type="domain" description="Core-binding (CB)" evidence="6">
    <location>
        <begin position="1"/>
        <end position="33"/>
    </location>
</feature>
<dbReference type="Proteomes" id="UP000433652">
    <property type="component" value="Unassembled WGS sequence"/>
</dbReference>
<evidence type="ECO:0000256" key="2">
    <source>
        <dbReference type="ARBA" id="ARBA00023125"/>
    </source>
</evidence>
<dbReference type="EMBL" id="WTYM01000046">
    <property type="protein sequence ID" value="MXO60298.1"/>
    <property type="molecule type" value="Genomic_DNA"/>
</dbReference>
<dbReference type="GO" id="GO:0015074">
    <property type="term" value="P:DNA integration"/>
    <property type="evidence" value="ECO:0007669"/>
    <property type="project" value="UniProtKB-KW"/>
</dbReference>
<gene>
    <name evidence="7" type="ORF">GRI89_12190</name>
</gene>
<dbReference type="InterPro" id="IPR013762">
    <property type="entry name" value="Integrase-like_cat_sf"/>
</dbReference>
<dbReference type="SUPFAM" id="SSF56349">
    <property type="entry name" value="DNA breaking-rejoining enzymes"/>
    <property type="match status" value="1"/>
</dbReference>
<proteinExistence type="predicted"/>
<dbReference type="GO" id="GO:0006310">
    <property type="term" value="P:DNA recombination"/>
    <property type="evidence" value="ECO:0007669"/>
    <property type="project" value="UniProtKB-KW"/>
</dbReference>
<accession>A0A6I4SXZ0</accession>
<keyword evidence="3" id="KW-0233">DNA recombination</keyword>
<evidence type="ECO:0000256" key="3">
    <source>
        <dbReference type="ARBA" id="ARBA00023172"/>
    </source>
</evidence>
<evidence type="ECO:0000256" key="4">
    <source>
        <dbReference type="PROSITE-ProRule" id="PRU01248"/>
    </source>
</evidence>
<evidence type="ECO:0000313" key="8">
    <source>
        <dbReference type="Proteomes" id="UP000433652"/>
    </source>
</evidence>
<dbReference type="OrthoDB" id="7615137at2"/>
<reference evidence="7 8" key="1">
    <citation type="submission" date="2019-12" db="EMBL/GenBank/DDBJ databases">
        <title>Genomic-based taxomic classification of the family Erythrobacteraceae.</title>
        <authorList>
            <person name="Xu L."/>
        </authorList>
    </citation>
    <scope>NUCLEOTIDE SEQUENCE [LARGE SCALE GENOMIC DNA]</scope>
    <source>
        <strain evidence="7 8">MCCC 1K01500</strain>
    </source>
</reference>
<dbReference type="InterPro" id="IPR002104">
    <property type="entry name" value="Integrase_catalytic"/>
</dbReference>
<keyword evidence="2 4" id="KW-0238">DNA-binding</keyword>
<keyword evidence="1" id="KW-0229">DNA integration</keyword>
<protein>
    <recommendedName>
        <fullName evidence="9">Tyr recombinase domain-containing protein</fullName>
    </recommendedName>
</protein>
<keyword evidence="8" id="KW-1185">Reference proteome</keyword>